<reference evidence="1" key="1">
    <citation type="submission" date="2023-06" db="EMBL/GenBank/DDBJ databases">
        <authorList>
            <consortium name="Lawrence Berkeley National Laboratory"/>
            <person name="Ahrendt S."/>
            <person name="Sahu N."/>
            <person name="Indic B."/>
            <person name="Wong-Bajracharya J."/>
            <person name="Merenyi Z."/>
            <person name="Ke H.-M."/>
            <person name="Monk M."/>
            <person name="Kocsube S."/>
            <person name="Drula E."/>
            <person name="Lipzen A."/>
            <person name="Balint B."/>
            <person name="Henrissat B."/>
            <person name="Andreopoulos B."/>
            <person name="Martin F.M."/>
            <person name="Harder C.B."/>
            <person name="Rigling D."/>
            <person name="Ford K.L."/>
            <person name="Foster G.D."/>
            <person name="Pangilinan J."/>
            <person name="Papanicolaou A."/>
            <person name="Barry K."/>
            <person name="LaButti K."/>
            <person name="Viragh M."/>
            <person name="Koriabine M."/>
            <person name="Yan M."/>
            <person name="Riley R."/>
            <person name="Champramary S."/>
            <person name="Plett K.L."/>
            <person name="Tsai I.J."/>
            <person name="Slot J."/>
            <person name="Sipos G."/>
            <person name="Plett J."/>
            <person name="Nagy L.G."/>
            <person name="Grigoriev I.V."/>
        </authorList>
    </citation>
    <scope>NUCLEOTIDE SEQUENCE</scope>
    <source>
        <strain evidence="1">ICMP 16352</strain>
    </source>
</reference>
<organism evidence="1 2">
    <name type="scientific">Armillaria novae-zelandiae</name>
    <dbReference type="NCBI Taxonomy" id="153914"/>
    <lineage>
        <taxon>Eukaryota</taxon>
        <taxon>Fungi</taxon>
        <taxon>Dikarya</taxon>
        <taxon>Basidiomycota</taxon>
        <taxon>Agaricomycotina</taxon>
        <taxon>Agaricomycetes</taxon>
        <taxon>Agaricomycetidae</taxon>
        <taxon>Agaricales</taxon>
        <taxon>Marasmiineae</taxon>
        <taxon>Physalacriaceae</taxon>
        <taxon>Armillaria</taxon>
    </lineage>
</organism>
<gene>
    <name evidence="1" type="ORF">IW261DRAFT_869569</name>
</gene>
<proteinExistence type="predicted"/>
<accession>A0AA39PJC5</accession>
<comment type="caution">
    <text evidence="1">The sequence shown here is derived from an EMBL/GenBank/DDBJ whole genome shotgun (WGS) entry which is preliminary data.</text>
</comment>
<sequence length="92" mass="11274">MLKRRHPVIGWWEYILPSPALLLSVVIHIHGQRLQRQSPITIRWYVLTWMCESIFRQYFLAGDYRSTNPSFILRPREMKYYWESDWLAIYNA</sequence>
<dbReference type="AlphaFoldDB" id="A0AA39PJC5"/>
<evidence type="ECO:0000313" key="2">
    <source>
        <dbReference type="Proteomes" id="UP001175227"/>
    </source>
</evidence>
<protein>
    <submittedName>
        <fullName evidence="1">Uncharacterized protein</fullName>
    </submittedName>
</protein>
<keyword evidence="2" id="KW-1185">Reference proteome</keyword>
<name>A0AA39PJC5_9AGAR</name>
<evidence type="ECO:0000313" key="1">
    <source>
        <dbReference type="EMBL" id="KAK0484955.1"/>
    </source>
</evidence>
<dbReference type="EMBL" id="JAUEPR010000005">
    <property type="protein sequence ID" value="KAK0484955.1"/>
    <property type="molecule type" value="Genomic_DNA"/>
</dbReference>
<dbReference type="Proteomes" id="UP001175227">
    <property type="component" value="Unassembled WGS sequence"/>
</dbReference>